<accession>A0ABR2K8Y0</accession>
<dbReference type="EMBL" id="JAPFFF010000006">
    <property type="protein sequence ID" value="KAK8887580.1"/>
    <property type="molecule type" value="Genomic_DNA"/>
</dbReference>
<proteinExistence type="predicted"/>
<organism evidence="3 4">
    <name type="scientific">Tritrichomonas musculus</name>
    <dbReference type="NCBI Taxonomy" id="1915356"/>
    <lineage>
        <taxon>Eukaryota</taxon>
        <taxon>Metamonada</taxon>
        <taxon>Parabasalia</taxon>
        <taxon>Tritrichomonadida</taxon>
        <taxon>Tritrichomonadidae</taxon>
        <taxon>Tritrichomonas</taxon>
    </lineage>
</organism>
<dbReference type="PROSITE" id="PS50012">
    <property type="entry name" value="RCC1_3"/>
    <property type="match status" value="2"/>
</dbReference>
<dbReference type="Gene3D" id="2.130.10.30">
    <property type="entry name" value="Regulator of chromosome condensation 1/beta-lactamase-inhibitor protein II"/>
    <property type="match status" value="2"/>
</dbReference>
<reference evidence="3 4" key="1">
    <citation type="submission" date="2024-04" db="EMBL/GenBank/DDBJ databases">
        <title>Tritrichomonas musculus Genome.</title>
        <authorList>
            <person name="Alves-Ferreira E."/>
            <person name="Grigg M."/>
            <person name="Lorenzi H."/>
            <person name="Galac M."/>
        </authorList>
    </citation>
    <scope>NUCLEOTIDE SEQUENCE [LARGE SCALE GENOMIC DNA]</scope>
    <source>
        <strain evidence="3 4">EAF2021</strain>
    </source>
</reference>
<evidence type="ECO:0000256" key="2">
    <source>
        <dbReference type="PROSITE-ProRule" id="PRU00235"/>
    </source>
</evidence>
<dbReference type="PANTHER" id="PTHR22870:SF408">
    <property type="entry name" value="OS09G0560450 PROTEIN"/>
    <property type="match status" value="1"/>
</dbReference>
<keyword evidence="4" id="KW-1185">Reference proteome</keyword>
<protein>
    <recommendedName>
        <fullName evidence="5">Regulator of chromosome condensation</fullName>
    </recommendedName>
</protein>
<keyword evidence="1" id="KW-0677">Repeat</keyword>
<evidence type="ECO:0000313" key="3">
    <source>
        <dbReference type="EMBL" id="KAK8887580.1"/>
    </source>
</evidence>
<feature type="repeat" description="RCC1" evidence="2">
    <location>
        <begin position="54"/>
        <end position="106"/>
    </location>
</feature>
<feature type="repeat" description="RCC1" evidence="2">
    <location>
        <begin position="223"/>
        <end position="274"/>
    </location>
</feature>
<dbReference type="PANTHER" id="PTHR22870">
    <property type="entry name" value="REGULATOR OF CHROMOSOME CONDENSATION"/>
    <property type="match status" value="1"/>
</dbReference>
<sequence>MDNSSCIYTVGRHDNAGIGRTSSDDAPGQISLPNGFITHVALGWKHGHAVINNQTFYSWGLGDSWRLATGKQESLPTPTRVDTFPEDFKFGMLVTGDKFGAALGVDGSIYVWGSGYAHLPTKQTLNSRASYIAASQKTLVAALDDGGAVSVQRKLPPVYVKIPNELISIVAACSDSFVCVCKSGNAFTWTFDKPTPTLLKLSNFQATRCFAYQHNCFFVDKENQVFCYGGNEDGSLGLGVTGRVESPRKIEYQFESQVIQIAVGDDFSLVLTADGKVYGAGNPENNRTLISLENRKSQNKFVECDLIKNKHITQIAAGCFTSALLVNGALPPHLGKPYKSIEEFPTPEDMSSMIVGDDRSLLVGPNPEIFHKIGLMQGDILQKNNERFKVLGISENKKVVVVNSNLKVIELDSDNNFIEDYFLESRNQAKLQSFKKADGKTIVVDLDETPLIKKGGIKINDVLESGVKIVGTRGDYIFGVDKNGHLVYVDFDKDIKKVFRDGKEYKMCPFIKDLSFIVETTSDSGEICCSSEYGAGEIMGKIGDQICIKYASLYGLLKICDEATTVCKKKNGTRDLYTEDLKLITVSIDELQKDQTNKILPFDFVQSPRGFGTVAGFFDNKVAVWLENNNSKFGLISLFDKNEINVIGRLFSPCIVENGISASSEDLAQYHLIPYDEITGEITQNKRALVRGVKNNSIVLKVVENNNEINVNFKPDEKIQIIKRHMMVACNDALEGTSLYRSQANDQISKI</sequence>
<comment type="caution">
    <text evidence="3">The sequence shown here is derived from an EMBL/GenBank/DDBJ whole genome shotgun (WGS) entry which is preliminary data.</text>
</comment>
<dbReference type="InterPro" id="IPR009091">
    <property type="entry name" value="RCC1/BLIP-II"/>
</dbReference>
<name>A0ABR2K8Y0_9EUKA</name>
<dbReference type="Pfam" id="PF00415">
    <property type="entry name" value="RCC1"/>
    <property type="match status" value="1"/>
</dbReference>
<dbReference type="InterPro" id="IPR051210">
    <property type="entry name" value="Ub_ligase/GEF_domain"/>
</dbReference>
<evidence type="ECO:0000313" key="4">
    <source>
        <dbReference type="Proteomes" id="UP001470230"/>
    </source>
</evidence>
<dbReference type="SUPFAM" id="SSF50985">
    <property type="entry name" value="RCC1/BLIP-II"/>
    <property type="match status" value="1"/>
</dbReference>
<evidence type="ECO:0008006" key="5">
    <source>
        <dbReference type="Google" id="ProtNLM"/>
    </source>
</evidence>
<dbReference type="Proteomes" id="UP001470230">
    <property type="component" value="Unassembled WGS sequence"/>
</dbReference>
<dbReference type="InterPro" id="IPR000408">
    <property type="entry name" value="Reg_chr_condens"/>
</dbReference>
<evidence type="ECO:0000256" key="1">
    <source>
        <dbReference type="ARBA" id="ARBA00022737"/>
    </source>
</evidence>
<gene>
    <name evidence="3" type="ORF">M9Y10_038630</name>
</gene>